<dbReference type="InterPro" id="IPR050378">
    <property type="entry name" value="Metallo-dep_Hydrolases_sf"/>
</dbReference>
<dbReference type="PANTHER" id="PTHR11647">
    <property type="entry name" value="HYDRANTOINASE/DIHYDROPYRIMIDINASE FAMILY MEMBER"/>
    <property type="match status" value="1"/>
</dbReference>
<evidence type="ECO:0000259" key="1">
    <source>
        <dbReference type="Pfam" id="PF07969"/>
    </source>
</evidence>
<evidence type="ECO:0000313" key="2">
    <source>
        <dbReference type="EMBL" id="SVA16101.1"/>
    </source>
</evidence>
<dbReference type="InterPro" id="IPR013108">
    <property type="entry name" value="Amidohydro_3"/>
</dbReference>
<dbReference type="GO" id="GO:0016811">
    <property type="term" value="F:hydrolase activity, acting on carbon-nitrogen (but not peptide) bonds, in linear amides"/>
    <property type="evidence" value="ECO:0007669"/>
    <property type="project" value="InterPro"/>
</dbReference>
<dbReference type="InterPro" id="IPR023100">
    <property type="entry name" value="D-aminoacylase_insert_dom_sf"/>
</dbReference>
<dbReference type="GO" id="GO:0005829">
    <property type="term" value="C:cytosol"/>
    <property type="evidence" value="ECO:0007669"/>
    <property type="project" value="TreeGrafter"/>
</dbReference>
<protein>
    <recommendedName>
        <fullName evidence="1">Amidohydrolase 3 domain-containing protein</fullName>
    </recommendedName>
</protein>
<reference evidence="2" key="1">
    <citation type="submission" date="2018-05" db="EMBL/GenBank/DDBJ databases">
        <authorList>
            <person name="Lanie J.A."/>
            <person name="Ng W.-L."/>
            <person name="Kazmierczak K.M."/>
            <person name="Andrzejewski T.M."/>
            <person name="Davidsen T.M."/>
            <person name="Wayne K.J."/>
            <person name="Tettelin H."/>
            <person name="Glass J.I."/>
            <person name="Rusch D."/>
            <person name="Podicherti R."/>
            <person name="Tsui H.-C.T."/>
            <person name="Winkler M.E."/>
        </authorList>
    </citation>
    <scope>NUCLEOTIDE SEQUENCE</scope>
</reference>
<organism evidence="2">
    <name type="scientific">marine metagenome</name>
    <dbReference type="NCBI Taxonomy" id="408172"/>
    <lineage>
        <taxon>unclassified sequences</taxon>
        <taxon>metagenomes</taxon>
        <taxon>ecological metagenomes</taxon>
    </lineage>
</organism>
<proteinExistence type="predicted"/>
<dbReference type="EMBL" id="UINC01004682">
    <property type="protein sequence ID" value="SVA16101.1"/>
    <property type="molecule type" value="Genomic_DNA"/>
</dbReference>
<dbReference type="AlphaFoldDB" id="A0A381TKQ3"/>
<sequence>MDRIEIKNATIIDGLGGDPYVGNLYLNDGKIIAITHGENLDSDISIDATGKTVTPGFIDLHTHSDLSFLLDSTAQSKVRQGVTMELIGNCGGSRGAPLIGESKELLMLQLEAYENGGGLTDKIDWTDYAGYIEASRKSGATLNIAFQVGHSTVRSAVIGQEDRPPTADELTEMKRLVAESLDAGALGFSTGLFYAPGYYARTDEVIALAEEAGKRNKLYSTHQRDEGISSVGLFVSLNEAIEIGRRAECKVQISHVKCDTFSVWGKADKYLELLESTVTEGLNVRGDQYPYPRSSTSITGAIFPRWSLSGGRDETLKIMADEVSRGELIDGINEIIDKGRTTDGIMIARYVPDESLEGKNITEISEIMGTTPAEAVLRVYQEGEVSVVMKSMDQKDVDTFAKHPLVAVASDGSSMSTEGILSAGRPHPRSYGTNPAFIQTFVNEKKIVSLQEAIRKMTSLPASRLGLSNRGRLVPGYAADVVIMEAEKVKANATFLDPHQYPSGITHVIVNGEIVIQDEKFTGKTPGAMITDFNS</sequence>
<dbReference type="GO" id="GO:0016812">
    <property type="term" value="F:hydrolase activity, acting on carbon-nitrogen (but not peptide) bonds, in cyclic amides"/>
    <property type="evidence" value="ECO:0007669"/>
    <property type="project" value="TreeGrafter"/>
</dbReference>
<name>A0A381TKQ3_9ZZZZ</name>
<accession>A0A381TKQ3</accession>
<dbReference type="InterPro" id="IPR032466">
    <property type="entry name" value="Metal_Hydrolase"/>
</dbReference>
<dbReference type="Pfam" id="PF07969">
    <property type="entry name" value="Amidohydro_3"/>
    <property type="match status" value="2"/>
</dbReference>
<feature type="domain" description="Amidohydrolase 3" evidence="1">
    <location>
        <begin position="46"/>
        <end position="250"/>
    </location>
</feature>
<dbReference type="InterPro" id="IPR011059">
    <property type="entry name" value="Metal-dep_hydrolase_composite"/>
</dbReference>
<dbReference type="CDD" id="cd01297">
    <property type="entry name" value="D-aminoacylase"/>
    <property type="match status" value="1"/>
</dbReference>
<dbReference type="Gene3D" id="3.30.1490.130">
    <property type="entry name" value="D-aminoacylase. Domain 3"/>
    <property type="match status" value="1"/>
</dbReference>
<gene>
    <name evidence="2" type="ORF">METZ01_LOCUS68955</name>
</gene>
<dbReference type="PANTHER" id="PTHR11647:SF1">
    <property type="entry name" value="COLLAPSIN RESPONSE MEDIATOR PROTEIN"/>
    <property type="match status" value="1"/>
</dbReference>
<dbReference type="Gene3D" id="2.30.40.10">
    <property type="entry name" value="Urease, subunit C, domain 1"/>
    <property type="match status" value="1"/>
</dbReference>
<dbReference type="Gene3D" id="3.20.20.140">
    <property type="entry name" value="Metal-dependent hydrolases"/>
    <property type="match status" value="1"/>
</dbReference>
<feature type="domain" description="Amidohydrolase 3" evidence="1">
    <location>
        <begin position="426"/>
        <end position="516"/>
    </location>
</feature>
<dbReference type="SUPFAM" id="SSF51556">
    <property type="entry name" value="Metallo-dependent hydrolases"/>
    <property type="match status" value="1"/>
</dbReference>
<dbReference type="SUPFAM" id="SSF51338">
    <property type="entry name" value="Composite domain of metallo-dependent hydrolases"/>
    <property type="match status" value="1"/>
</dbReference>